<evidence type="ECO:0000313" key="2">
    <source>
        <dbReference type="Proteomes" id="UP000515847"/>
    </source>
</evidence>
<evidence type="ECO:0000313" key="1">
    <source>
        <dbReference type="EMBL" id="QNB46278.1"/>
    </source>
</evidence>
<protein>
    <recommendedName>
        <fullName evidence="3">DUF4177 domain-containing protein</fullName>
    </recommendedName>
</protein>
<proteinExistence type="predicted"/>
<dbReference type="KEGG" id="tfr:BR63_08095"/>
<keyword evidence="2" id="KW-1185">Reference proteome</keyword>
<name>A0A7G6E2H4_THEFR</name>
<accession>A0A7G6E2H4</accession>
<gene>
    <name evidence="1" type="ORF">BR63_08095</name>
</gene>
<dbReference type="EMBL" id="CP045798">
    <property type="protein sequence ID" value="QNB46278.1"/>
    <property type="molecule type" value="Genomic_DNA"/>
</dbReference>
<dbReference type="AlphaFoldDB" id="A0A7G6E2H4"/>
<organism evidence="1 2">
    <name type="scientific">Thermanaerosceptrum fracticalcis</name>
    <dbReference type="NCBI Taxonomy" id="1712410"/>
    <lineage>
        <taxon>Bacteria</taxon>
        <taxon>Bacillati</taxon>
        <taxon>Bacillota</taxon>
        <taxon>Clostridia</taxon>
        <taxon>Eubacteriales</taxon>
        <taxon>Peptococcaceae</taxon>
        <taxon>Thermanaerosceptrum</taxon>
    </lineage>
</organism>
<dbReference type="RefSeq" id="WP_034425723.1">
    <property type="nucleotide sequence ID" value="NZ_CP045798.1"/>
</dbReference>
<sequence>MLKWKYKPVDSNEVPRERFLKRKSRGVLEAYLNQLGEQGWEFINIDFTDGIGISFVGVAKRERKDKQQGSKKFL</sequence>
<dbReference type="OrthoDB" id="5432776at2"/>
<reference evidence="1 2" key="1">
    <citation type="journal article" date="2019" name="Front. Microbiol.">
        <title>Thermoanaerosceptrum fracticalcis gen. nov. sp. nov., a Novel Fumarate-Fermenting Microorganism From a Deep Fractured Carbonate Aquifer of the US Great Basin.</title>
        <authorList>
            <person name="Hamilton-Brehm S.D."/>
            <person name="Stewart L.E."/>
            <person name="Zavarin M."/>
            <person name="Caldwell M."/>
            <person name="Lawson P.A."/>
            <person name="Onstott T.C."/>
            <person name="Grzymski J."/>
            <person name="Neveux I."/>
            <person name="Lollar B.S."/>
            <person name="Russell C.E."/>
            <person name="Moser D.P."/>
        </authorList>
    </citation>
    <scope>NUCLEOTIDE SEQUENCE [LARGE SCALE GENOMIC DNA]</scope>
    <source>
        <strain evidence="1 2">DRI-13</strain>
    </source>
</reference>
<evidence type="ECO:0008006" key="3">
    <source>
        <dbReference type="Google" id="ProtNLM"/>
    </source>
</evidence>
<dbReference type="Proteomes" id="UP000515847">
    <property type="component" value="Chromosome"/>
</dbReference>